<evidence type="ECO:0000256" key="1">
    <source>
        <dbReference type="ARBA" id="ARBA00001933"/>
    </source>
</evidence>
<dbReference type="PANTHER" id="PTHR42790">
    <property type="entry name" value="AMINOTRANSFERASE"/>
    <property type="match status" value="1"/>
</dbReference>
<dbReference type="PANTHER" id="PTHR42790:SF19">
    <property type="entry name" value="KYNURENINE_ALPHA-AMINOADIPATE AMINOTRANSFERASE, MITOCHONDRIAL"/>
    <property type="match status" value="1"/>
</dbReference>
<gene>
    <name evidence="8" type="ORF">CYFUS_001120</name>
</gene>
<dbReference type="AlphaFoldDB" id="A0A250IXR9"/>
<evidence type="ECO:0000256" key="3">
    <source>
        <dbReference type="ARBA" id="ARBA00011738"/>
    </source>
</evidence>
<dbReference type="GO" id="GO:0008483">
    <property type="term" value="F:transaminase activity"/>
    <property type="evidence" value="ECO:0007669"/>
    <property type="project" value="UniProtKB-KW"/>
</dbReference>
<sequence length="403" mass="44571">MLAASHTNAPPPFPLSQRMSRMKASAVREILKVAERPDVLSFAGGLPAPELFPVEAIAQAHAESFAEEGRAALQYSTTEGYGPLREWICAHLGERGLRVGVDQVLITNGSQQGIELVAKVMLDPGDLVVVENPSYLAALQTFSGYEASYAVVGSDDDGMRVEELERLVTSRKPKLIYLVPNFQNPKGTTLSLERRRALVRFAQRHRILILEDNPYGELRFRGEHLPSLASLDDEGVVVSLGSFSKTLAPGLRIGWMVGPRDILRAVTVVKQAADLHTATVAQRATARLLTRFDFNAHLEHLRVIYGERCMAMLASLERHMPAGTRWTQPDGGMFVWAELPRGMSAEALFPLALEKRVAFVPGAPFYAAEPRHEFMRLNFSNRPPELLEEGMRRLGAVIASQQQ</sequence>
<comment type="cofactor">
    <cofactor evidence="1">
        <name>pyridoxal 5'-phosphate</name>
        <dbReference type="ChEBI" id="CHEBI:597326"/>
    </cofactor>
</comment>
<dbReference type="FunFam" id="3.40.640.10:FF:000053">
    <property type="entry name" value="Aminotransferase, class I"/>
    <property type="match status" value="1"/>
</dbReference>
<dbReference type="Proteomes" id="UP000217257">
    <property type="component" value="Chromosome"/>
</dbReference>
<organism evidence="8 9">
    <name type="scientific">Cystobacter fuscus</name>
    <dbReference type="NCBI Taxonomy" id="43"/>
    <lineage>
        <taxon>Bacteria</taxon>
        <taxon>Pseudomonadati</taxon>
        <taxon>Myxococcota</taxon>
        <taxon>Myxococcia</taxon>
        <taxon>Myxococcales</taxon>
        <taxon>Cystobacterineae</taxon>
        <taxon>Archangiaceae</taxon>
        <taxon>Cystobacter</taxon>
    </lineage>
</organism>
<dbReference type="InterPro" id="IPR015424">
    <property type="entry name" value="PyrdxlP-dep_Trfase"/>
</dbReference>
<accession>A0A250IXR9</accession>
<evidence type="ECO:0000313" key="9">
    <source>
        <dbReference type="Proteomes" id="UP000217257"/>
    </source>
</evidence>
<dbReference type="SUPFAM" id="SSF53383">
    <property type="entry name" value="PLP-dependent transferases"/>
    <property type="match status" value="1"/>
</dbReference>
<evidence type="ECO:0000256" key="5">
    <source>
        <dbReference type="ARBA" id="ARBA00022679"/>
    </source>
</evidence>
<dbReference type="InterPro" id="IPR050859">
    <property type="entry name" value="Class-I_PLP-dep_aminotransf"/>
</dbReference>
<dbReference type="InterPro" id="IPR015422">
    <property type="entry name" value="PyrdxlP-dep_Trfase_small"/>
</dbReference>
<name>A0A250IXR9_9BACT</name>
<dbReference type="CDD" id="cd00609">
    <property type="entry name" value="AAT_like"/>
    <property type="match status" value="1"/>
</dbReference>
<protein>
    <submittedName>
        <fullName evidence="8">Aspartate aminotransferase</fullName>
    </submittedName>
</protein>
<reference evidence="8 9" key="1">
    <citation type="submission" date="2017-06" db="EMBL/GenBank/DDBJ databases">
        <title>Sequencing and comparative analysis of myxobacterial genomes.</title>
        <authorList>
            <person name="Rupp O."/>
            <person name="Goesmann A."/>
            <person name="Sogaard-Andersen L."/>
        </authorList>
    </citation>
    <scope>NUCLEOTIDE SEQUENCE [LARGE SCALE GENOMIC DNA]</scope>
    <source>
        <strain evidence="8 9">DSM 52655</strain>
    </source>
</reference>
<dbReference type="GO" id="GO:0030170">
    <property type="term" value="F:pyridoxal phosphate binding"/>
    <property type="evidence" value="ECO:0007669"/>
    <property type="project" value="InterPro"/>
</dbReference>
<proteinExistence type="inferred from homology"/>
<dbReference type="InterPro" id="IPR015421">
    <property type="entry name" value="PyrdxlP-dep_Trfase_major"/>
</dbReference>
<evidence type="ECO:0000256" key="4">
    <source>
        <dbReference type="ARBA" id="ARBA00022576"/>
    </source>
</evidence>
<comment type="subunit">
    <text evidence="3">Homodimer.</text>
</comment>
<evidence type="ECO:0000256" key="2">
    <source>
        <dbReference type="ARBA" id="ARBA00007441"/>
    </source>
</evidence>
<keyword evidence="6" id="KW-0663">Pyridoxal phosphate</keyword>
<dbReference type="EMBL" id="CP022098">
    <property type="protein sequence ID" value="ATB35706.1"/>
    <property type="molecule type" value="Genomic_DNA"/>
</dbReference>
<feature type="domain" description="Aminotransferase class I/classII large" evidence="7">
    <location>
        <begin position="51"/>
        <end position="394"/>
    </location>
</feature>
<evidence type="ECO:0000259" key="7">
    <source>
        <dbReference type="Pfam" id="PF00155"/>
    </source>
</evidence>
<dbReference type="GO" id="GO:1901605">
    <property type="term" value="P:alpha-amino acid metabolic process"/>
    <property type="evidence" value="ECO:0007669"/>
    <property type="project" value="TreeGrafter"/>
</dbReference>
<evidence type="ECO:0000313" key="8">
    <source>
        <dbReference type="EMBL" id="ATB35706.1"/>
    </source>
</evidence>
<evidence type="ECO:0000256" key="6">
    <source>
        <dbReference type="ARBA" id="ARBA00022898"/>
    </source>
</evidence>
<keyword evidence="4 8" id="KW-0032">Aminotransferase</keyword>
<dbReference type="KEGG" id="cfus:CYFUS_001120"/>
<dbReference type="Gene3D" id="3.90.1150.10">
    <property type="entry name" value="Aspartate Aminotransferase, domain 1"/>
    <property type="match status" value="1"/>
</dbReference>
<keyword evidence="5 8" id="KW-0808">Transferase</keyword>
<dbReference type="InterPro" id="IPR004839">
    <property type="entry name" value="Aminotransferase_I/II_large"/>
</dbReference>
<dbReference type="RefSeq" id="WP_095984291.1">
    <property type="nucleotide sequence ID" value="NZ_CP022098.1"/>
</dbReference>
<comment type="similarity">
    <text evidence="2">Belongs to the class-I pyridoxal-phosphate-dependent aminotransferase family.</text>
</comment>
<dbReference type="Pfam" id="PF00155">
    <property type="entry name" value="Aminotran_1_2"/>
    <property type="match status" value="1"/>
</dbReference>
<dbReference type="Gene3D" id="3.40.640.10">
    <property type="entry name" value="Type I PLP-dependent aspartate aminotransferase-like (Major domain)"/>
    <property type="match status" value="1"/>
</dbReference>